<organism evidence="1 2">
    <name type="scientific">Hallella colorans</name>
    <dbReference type="NCBI Taxonomy" id="1703337"/>
    <lineage>
        <taxon>Bacteria</taxon>
        <taxon>Pseudomonadati</taxon>
        <taxon>Bacteroidota</taxon>
        <taxon>Bacteroidia</taxon>
        <taxon>Bacteroidales</taxon>
        <taxon>Prevotellaceae</taxon>
        <taxon>Hallella</taxon>
    </lineage>
</organism>
<gene>
    <name evidence="1" type="ORF">C7379_104112</name>
</gene>
<protein>
    <submittedName>
        <fullName evidence="1">Uncharacterized protein</fullName>
    </submittedName>
</protein>
<dbReference type="Proteomes" id="UP000245870">
    <property type="component" value="Unassembled WGS sequence"/>
</dbReference>
<keyword evidence="2" id="KW-1185">Reference proteome</keyword>
<proteinExistence type="predicted"/>
<evidence type="ECO:0000313" key="1">
    <source>
        <dbReference type="EMBL" id="PVX57495.1"/>
    </source>
</evidence>
<accession>A0A2U0UIM0</accession>
<comment type="caution">
    <text evidence="1">The sequence shown here is derived from an EMBL/GenBank/DDBJ whole genome shotgun (WGS) entry which is preliminary data.</text>
</comment>
<dbReference type="AlphaFoldDB" id="A0A2U0UIM0"/>
<dbReference type="EMBL" id="QENY01000004">
    <property type="protein sequence ID" value="PVX57495.1"/>
    <property type="molecule type" value="Genomic_DNA"/>
</dbReference>
<name>A0A2U0UIM0_9BACT</name>
<sequence>MEIVLNTIIFVNKKEHTPYMSPSLRFRFTPYPTNMSHLIIMHLLQISYKLSYFYI</sequence>
<evidence type="ECO:0000313" key="2">
    <source>
        <dbReference type="Proteomes" id="UP000245870"/>
    </source>
</evidence>
<reference evidence="1 2" key="1">
    <citation type="submission" date="2018-05" db="EMBL/GenBank/DDBJ databases">
        <title>Genomic Encyclopedia of Type Strains, Phase IV (KMG-IV): sequencing the most valuable type-strain genomes for metagenomic binning, comparative biology and taxonomic classification.</title>
        <authorList>
            <person name="Goeker M."/>
        </authorList>
    </citation>
    <scope>NUCLEOTIDE SEQUENCE [LARGE SCALE GENOMIC DNA]</scope>
    <source>
        <strain evidence="1 2">DSM 100333</strain>
    </source>
</reference>